<dbReference type="Gene3D" id="3.40.50.970">
    <property type="match status" value="2"/>
</dbReference>
<name>A0ABP9WR30_9GAMM</name>
<dbReference type="EC" id="2.2.1.7" evidence="10"/>
<keyword evidence="8 10" id="KW-0786">Thiamine pyrophosphate</keyword>
<feature type="binding site" evidence="10">
    <location>
        <position position="308"/>
    </location>
    <ligand>
        <name>thiamine diphosphate</name>
        <dbReference type="ChEBI" id="CHEBI:58937"/>
    </ligand>
</feature>
<organism evidence="12 13">
    <name type="scientific">Microbulbifer aestuariivivens</name>
    <dbReference type="NCBI Taxonomy" id="1908308"/>
    <lineage>
        <taxon>Bacteria</taxon>
        <taxon>Pseudomonadati</taxon>
        <taxon>Pseudomonadota</taxon>
        <taxon>Gammaproteobacteria</taxon>
        <taxon>Cellvibrionales</taxon>
        <taxon>Microbulbiferaceae</taxon>
        <taxon>Microbulbifer</taxon>
    </lineage>
</organism>
<evidence type="ECO:0000256" key="3">
    <source>
        <dbReference type="ARBA" id="ARBA00011738"/>
    </source>
</evidence>
<dbReference type="PROSITE" id="PS00802">
    <property type="entry name" value="TRANSKETOLASE_2"/>
    <property type="match status" value="1"/>
</dbReference>
<dbReference type="Gene3D" id="3.40.50.920">
    <property type="match status" value="1"/>
</dbReference>
<evidence type="ECO:0000256" key="4">
    <source>
        <dbReference type="ARBA" id="ARBA00022679"/>
    </source>
</evidence>
<gene>
    <name evidence="10 12" type="primary">dxs</name>
    <name evidence="12" type="ORF">Maes01_01445</name>
</gene>
<feature type="domain" description="Transketolase-like pyrimidine-binding" evidence="11">
    <location>
        <begin position="345"/>
        <end position="509"/>
    </location>
</feature>
<comment type="cofactor">
    <cofactor evidence="10">
        <name>Mg(2+)</name>
        <dbReference type="ChEBI" id="CHEBI:18420"/>
    </cofactor>
    <text evidence="10">Binds 1 Mg(2+) ion per subunit.</text>
</comment>
<dbReference type="InterPro" id="IPR029061">
    <property type="entry name" value="THDP-binding"/>
</dbReference>
<keyword evidence="4 10" id="KW-0808">Transferase</keyword>
<evidence type="ECO:0000256" key="2">
    <source>
        <dbReference type="ARBA" id="ARBA00011081"/>
    </source>
</evidence>
<protein>
    <recommendedName>
        <fullName evidence="10">1-deoxy-D-xylulose-5-phosphate synthase</fullName>
        <ecNumber evidence="10">2.2.1.7</ecNumber>
    </recommendedName>
    <alternativeName>
        <fullName evidence="10">1-deoxyxylulose-5-phosphate synthase</fullName>
        <shortName evidence="10">DXP synthase</shortName>
        <shortName evidence="10">DXPS</shortName>
    </alternativeName>
</protein>
<dbReference type="InterPro" id="IPR020826">
    <property type="entry name" value="Transketolase_BS"/>
</dbReference>
<comment type="cofactor">
    <cofactor evidence="10">
        <name>thiamine diphosphate</name>
        <dbReference type="ChEBI" id="CHEBI:58937"/>
    </cofactor>
    <text evidence="10">Binds 1 thiamine pyrophosphate per subunit.</text>
</comment>
<proteinExistence type="inferred from homology"/>
<dbReference type="PANTHER" id="PTHR43322:SF5">
    <property type="entry name" value="1-DEOXY-D-XYLULOSE-5-PHOSPHATE SYNTHASE, CHLOROPLASTIC"/>
    <property type="match status" value="1"/>
</dbReference>
<dbReference type="InterPro" id="IPR005477">
    <property type="entry name" value="Dxylulose-5-P_synthase"/>
</dbReference>
<evidence type="ECO:0000256" key="9">
    <source>
        <dbReference type="ARBA" id="ARBA00023229"/>
    </source>
</evidence>
<comment type="subunit">
    <text evidence="3 10">Homodimer.</text>
</comment>
<comment type="caution">
    <text evidence="12">The sequence shown here is derived from an EMBL/GenBank/DDBJ whole genome shotgun (WGS) entry which is preliminary data.</text>
</comment>
<dbReference type="Pfam" id="PF02779">
    <property type="entry name" value="Transket_pyr"/>
    <property type="match status" value="1"/>
</dbReference>
<evidence type="ECO:0000256" key="6">
    <source>
        <dbReference type="ARBA" id="ARBA00022842"/>
    </source>
</evidence>
<comment type="similarity">
    <text evidence="2 10">Belongs to the transketolase family. DXPS subfamily.</text>
</comment>
<feature type="binding site" evidence="10">
    <location>
        <position position="172"/>
    </location>
    <ligand>
        <name>Mg(2+)</name>
        <dbReference type="ChEBI" id="CHEBI:18420"/>
    </ligand>
</feature>
<dbReference type="EMBL" id="BAABRT010000009">
    <property type="protein sequence ID" value="GAA5524886.1"/>
    <property type="molecule type" value="Genomic_DNA"/>
</dbReference>
<evidence type="ECO:0000313" key="12">
    <source>
        <dbReference type="EMBL" id="GAA5524886.1"/>
    </source>
</evidence>
<feature type="binding site" evidence="10">
    <location>
        <begin position="144"/>
        <end position="146"/>
    </location>
    <ligand>
        <name>thiamine diphosphate</name>
        <dbReference type="ChEBI" id="CHEBI:58937"/>
    </ligand>
</feature>
<comment type="function">
    <text evidence="10">Catalyzes the acyloin condensation reaction between C atoms 2 and 3 of pyruvate and glyceraldehyde 3-phosphate to yield 1-deoxy-D-xylulose-5-phosphate (DXP).</text>
</comment>
<dbReference type="SUPFAM" id="SSF52922">
    <property type="entry name" value="TK C-terminal domain-like"/>
    <property type="match status" value="1"/>
</dbReference>
<evidence type="ECO:0000256" key="8">
    <source>
        <dbReference type="ARBA" id="ARBA00023052"/>
    </source>
</evidence>
<dbReference type="InterPro" id="IPR033248">
    <property type="entry name" value="Transketolase_C"/>
</dbReference>
<dbReference type="Pfam" id="PF02780">
    <property type="entry name" value="Transketolase_C"/>
    <property type="match status" value="1"/>
</dbReference>
<dbReference type="HAMAP" id="MF_00315">
    <property type="entry name" value="DXP_synth"/>
    <property type="match status" value="1"/>
</dbReference>
<accession>A0ABP9WR30</accession>
<dbReference type="CDD" id="cd07033">
    <property type="entry name" value="TPP_PYR_DXS_TK_like"/>
    <property type="match status" value="1"/>
</dbReference>
<evidence type="ECO:0000256" key="5">
    <source>
        <dbReference type="ARBA" id="ARBA00022723"/>
    </source>
</evidence>
<dbReference type="PANTHER" id="PTHR43322">
    <property type="entry name" value="1-D-DEOXYXYLULOSE 5-PHOSPHATE SYNTHASE-RELATED"/>
    <property type="match status" value="1"/>
</dbReference>
<keyword evidence="9 10" id="KW-0414">Isoprene biosynthesis</keyword>
<dbReference type="Pfam" id="PF13292">
    <property type="entry name" value="DXP_synthase_N"/>
    <property type="match status" value="1"/>
</dbReference>
<keyword evidence="7 10" id="KW-0784">Thiamine biosynthesis</keyword>
<dbReference type="InterPro" id="IPR005475">
    <property type="entry name" value="Transketolase-like_Pyr-bd"/>
</dbReference>
<dbReference type="NCBIfam" id="TIGR00204">
    <property type="entry name" value="dxs"/>
    <property type="match status" value="1"/>
</dbReference>
<sequence>MPHAGIQSFSILLLQLIRLMFDEIPRTRPQTPLLDGIDSPAQLRALDERQLPELASQLREYLLYCVGQTGGHFGAGLGVVELTIALHYIYNTPDDRLVWDVGHQTYPHKILTGRREEMLTIRQQGGLSGFPKRSESPYDTFGVGHSSTSISAALGMALGSQDERKVVAVIGDGAMTAGMAFEALNHAAYTGQDMLVVLNDNRMSISKNVGGLATYFAKILASKTYLTMREGSRRILSKIPRAWQLARRTEEHVKGMITPGTLFEELGFNYVGPVDGHNLQDLVPTLRNLRSQRGPQLLHIVTTKGKGFGPAEEDPVGYHALNKLEPEPKVQVAVSTSTQGERKLPKYQDIFGQWLCDTAEQDERLIAITPAMCEGSGMVEFSERFPERFHDVAIAEQHAVTFAAGLACEGQKPVVAIYSTFLQRGYDQMVHDVAIQDLDVTFAIDRAGLVGEDGPTHAGSFDLTFMRCLPNLVIAAPSDENECRQLLYSAYQHSGPSAVRYPRGTGPGVEIDKTMTALPIGKARPVREGSQVAILNFGTLLEPAVAAAEKLGATVVDMRWVKPLDEKLIDQLAASHQLLVTLEENTIAGGAGSGVMEYLSSSGTVIPLLQLGLPDKIIEHGKHPDLLAGIGLDAAGIEESIRRRLQQLDDKHFSGQAAAL</sequence>
<evidence type="ECO:0000256" key="1">
    <source>
        <dbReference type="ARBA" id="ARBA00004980"/>
    </source>
</evidence>
<keyword evidence="6 10" id="KW-0460">Magnesium</keyword>
<feature type="binding site" evidence="10">
    <location>
        <position position="201"/>
    </location>
    <ligand>
        <name>thiamine diphosphate</name>
        <dbReference type="ChEBI" id="CHEBI:58937"/>
    </ligand>
</feature>
<dbReference type="SMART" id="SM00861">
    <property type="entry name" value="Transket_pyr"/>
    <property type="match status" value="1"/>
</dbReference>
<feature type="binding site" evidence="10">
    <location>
        <begin position="173"/>
        <end position="174"/>
    </location>
    <ligand>
        <name>thiamine diphosphate</name>
        <dbReference type="ChEBI" id="CHEBI:58937"/>
    </ligand>
</feature>
<dbReference type="CDD" id="cd02007">
    <property type="entry name" value="TPP_DXS"/>
    <property type="match status" value="1"/>
</dbReference>
<evidence type="ECO:0000256" key="7">
    <source>
        <dbReference type="ARBA" id="ARBA00022977"/>
    </source>
</evidence>
<feature type="binding site" evidence="10">
    <location>
        <position position="396"/>
    </location>
    <ligand>
        <name>thiamine diphosphate</name>
        <dbReference type="ChEBI" id="CHEBI:58937"/>
    </ligand>
</feature>
<dbReference type="SUPFAM" id="SSF52518">
    <property type="entry name" value="Thiamin diphosphate-binding fold (THDP-binding)"/>
    <property type="match status" value="2"/>
</dbReference>
<dbReference type="Proteomes" id="UP001408594">
    <property type="component" value="Unassembled WGS sequence"/>
</dbReference>
<evidence type="ECO:0000313" key="13">
    <source>
        <dbReference type="Proteomes" id="UP001408594"/>
    </source>
</evidence>
<reference evidence="12 13" key="1">
    <citation type="submission" date="2024-02" db="EMBL/GenBank/DDBJ databases">
        <title>Microbulbifer aestuariivivens NBRC 112533.</title>
        <authorList>
            <person name="Ichikawa N."/>
            <person name="Katano-Makiyama Y."/>
            <person name="Hidaka K."/>
        </authorList>
    </citation>
    <scope>NUCLEOTIDE SEQUENCE [LARGE SCALE GENOMIC DNA]</scope>
    <source>
        <strain evidence="12 13">NBRC 112533</strain>
    </source>
</reference>
<dbReference type="InterPro" id="IPR009014">
    <property type="entry name" value="Transketo_C/PFOR_II"/>
</dbReference>
<keyword evidence="5 10" id="KW-0479">Metal-binding</keyword>
<comment type="pathway">
    <text evidence="1 10">Metabolic intermediate biosynthesis; 1-deoxy-D-xylulose 5-phosphate biosynthesis; 1-deoxy-D-xylulose 5-phosphate from D-glyceraldehyde 3-phosphate and pyruvate: step 1/1.</text>
</comment>
<keyword evidence="13" id="KW-1185">Reference proteome</keyword>
<feature type="binding site" evidence="10">
    <location>
        <position position="103"/>
    </location>
    <ligand>
        <name>thiamine diphosphate</name>
        <dbReference type="ChEBI" id="CHEBI:58937"/>
    </ligand>
</feature>
<feature type="binding site" evidence="10">
    <location>
        <position position="201"/>
    </location>
    <ligand>
        <name>Mg(2+)</name>
        <dbReference type="ChEBI" id="CHEBI:18420"/>
    </ligand>
</feature>
<dbReference type="NCBIfam" id="NF003933">
    <property type="entry name" value="PRK05444.2-2"/>
    <property type="match status" value="1"/>
</dbReference>
<evidence type="ECO:0000256" key="10">
    <source>
        <dbReference type="HAMAP-Rule" id="MF_00315"/>
    </source>
</evidence>
<comment type="catalytic activity">
    <reaction evidence="10">
        <text>D-glyceraldehyde 3-phosphate + pyruvate + H(+) = 1-deoxy-D-xylulose 5-phosphate + CO2</text>
        <dbReference type="Rhea" id="RHEA:12605"/>
        <dbReference type="ChEBI" id="CHEBI:15361"/>
        <dbReference type="ChEBI" id="CHEBI:15378"/>
        <dbReference type="ChEBI" id="CHEBI:16526"/>
        <dbReference type="ChEBI" id="CHEBI:57792"/>
        <dbReference type="ChEBI" id="CHEBI:59776"/>
        <dbReference type="EC" id="2.2.1.7"/>
    </reaction>
</comment>
<evidence type="ECO:0000259" key="11">
    <source>
        <dbReference type="SMART" id="SM00861"/>
    </source>
</evidence>